<evidence type="ECO:0000256" key="1">
    <source>
        <dbReference type="SAM" id="MobiDB-lite"/>
    </source>
</evidence>
<dbReference type="Proteomes" id="UP000316079">
    <property type="component" value="Unassembled WGS sequence"/>
</dbReference>
<dbReference type="OrthoDB" id="9946561at2759"/>
<comment type="caution">
    <text evidence="2">The sequence shown here is derived from an EMBL/GenBank/DDBJ whole genome shotgun (WGS) entry which is preliminary data.</text>
</comment>
<reference evidence="2 3" key="1">
    <citation type="journal article" date="2019" name="Sci. Data">
        <title>Hybrid genome assembly and annotation of Danionella translucida.</title>
        <authorList>
            <person name="Kadobianskyi M."/>
            <person name="Schulze L."/>
            <person name="Schuelke M."/>
            <person name="Judkewitz B."/>
        </authorList>
    </citation>
    <scope>NUCLEOTIDE SEQUENCE [LARGE SCALE GENOMIC DNA]</scope>
    <source>
        <strain evidence="2 3">Bolton</strain>
    </source>
</reference>
<dbReference type="InterPro" id="IPR053309">
    <property type="entry name" value="Balbiani_Body_Formation"/>
</dbReference>
<protein>
    <submittedName>
        <fullName evidence="2">Uncharacterized protein</fullName>
    </submittedName>
</protein>
<evidence type="ECO:0000313" key="2">
    <source>
        <dbReference type="EMBL" id="TRY94156.1"/>
    </source>
</evidence>
<sequence>MAGVLGGALPPQGPLHPGPLPSRLLHPDELHQNHFYTPIVQPLFPYQWSGSLLSMPYGGFHSLGYGMMPLLHSSCFEVPGYMTPTLPMFDYRRVGPYVVTPAHLTRHSNFQEVVPLGRAMVSSEVQTEPVFHHHGDTERSDTCSESGRDTGCESPASTTPRSCNENSLACQEGTTALTQNSTNNAVGSTDVSAKPKNEVLQSEQLNIQCSVVTSKVTSIQNKKISSVTSLENARILRSSLASEQSPGGLVVCSYRSLALREDRKRVEDGMVKYTNKRSLSSCTEVNVVRTPSCKTYPEQIKSVVIENGKEMAVQAMGKEDGNSPNIYFKVLRLPFDDHSHDPDDQTCQVDASIWSVDSLFPYVPSKEWLGENGLLTPQNTLSSIIEHNGIISKPIPVTVEGNQHLSTSAKRKILPSPLEASIWSVESLMPYVPSNTWLAENGLLTPQKMLRSLTEPHSKQFSVPTEKNQQTGGPTKCNILPSPQDASIWSVESLMPYVPSKEWMTENGFSTPLRSMSPQQTSCNVLSEVKEPSMNGSIRIKQQTNTIQYGSCQLDASVWSVESLMPYIPSEQMVEKGFKNKPMTPKNNPSNLQSLLHKASVNKIQQEVNKLETGVSTEGDEYANNLQTGSPYCPSKSWLADLGNVYFYSKLPLGQQSGVSEKQPNSFHCNNQESSLKNENSRNQRLATALSSGNNCLPNKCHAKISTRLTVSPKTCHLVSCSTLEKKSFHKRRSVSNCTGCIRDGNAEHGVFQKKKPYEVICGSKNLPPVGQLTKCRATHETKTRHQARTCKRCPSIQAGSTHDKCMGLKWRNLEKSSEEFLVKNDKRLQQRSCMERRI</sequence>
<feature type="compositionally biased region" description="Basic and acidic residues" evidence="1">
    <location>
        <begin position="130"/>
        <end position="151"/>
    </location>
</feature>
<evidence type="ECO:0000313" key="3">
    <source>
        <dbReference type="Proteomes" id="UP000316079"/>
    </source>
</evidence>
<organism evidence="2 3">
    <name type="scientific">Danionella cerebrum</name>
    <dbReference type="NCBI Taxonomy" id="2873325"/>
    <lineage>
        <taxon>Eukaryota</taxon>
        <taxon>Metazoa</taxon>
        <taxon>Chordata</taxon>
        <taxon>Craniata</taxon>
        <taxon>Vertebrata</taxon>
        <taxon>Euteleostomi</taxon>
        <taxon>Actinopterygii</taxon>
        <taxon>Neopterygii</taxon>
        <taxon>Teleostei</taxon>
        <taxon>Ostariophysi</taxon>
        <taxon>Cypriniformes</taxon>
        <taxon>Danionidae</taxon>
        <taxon>Danioninae</taxon>
        <taxon>Danionella</taxon>
    </lineage>
</organism>
<gene>
    <name evidence="2" type="ORF">DNTS_021007</name>
</gene>
<feature type="compositionally biased region" description="Polar residues" evidence="1">
    <location>
        <begin position="155"/>
        <end position="165"/>
    </location>
</feature>
<feature type="compositionally biased region" description="Polar residues" evidence="1">
    <location>
        <begin position="459"/>
        <end position="473"/>
    </location>
</feature>
<feature type="region of interest" description="Disordered" evidence="1">
    <location>
        <begin position="456"/>
        <end position="476"/>
    </location>
</feature>
<accession>A0A553QWI6</accession>
<name>A0A553QWI6_9TELE</name>
<dbReference type="AlphaFoldDB" id="A0A553QWI6"/>
<keyword evidence="3" id="KW-1185">Reference proteome</keyword>
<feature type="region of interest" description="Disordered" evidence="1">
    <location>
        <begin position="128"/>
        <end position="165"/>
    </location>
</feature>
<dbReference type="PANTHER" id="PTHR38654">
    <property type="entry name" value="BUCKY BALL-RELATED"/>
    <property type="match status" value="1"/>
</dbReference>
<dbReference type="PANTHER" id="PTHR38654:SF1">
    <property type="entry name" value="BUCKY BALL"/>
    <property type="match status" value="1"/>
</dbReference>
<dbReference type="EMBL" id="SRMA01025473">
    <property type="protein sequence ID" value="TRY94156.1"/>
    <property type="molecule type" value="Genomic_DNA"/>
</dbReference>
<proteinExistence type="predicted"/>